<organism evidence="1 2">
    <name type="scientific">Stenotrophomonas rhizophila</name>
    <dbReference type="NCBI Taxonomy" id="216778"/>
    <lineage>
        <taxon>Bacteria</taxon>
        <taxon>Pseudomonadati</taxon>
        <taxon>Pseudomonadota</taxon>
        <taxon>Gammaproteobacteria</taxon>
        <taxon>Lysobacterales</taxon>
        <taxon>Lysobacteraceae</taxon>
        <taxon>Stenotrophomonas</taxon>
    </lineage>
</organism>
<evidence type="ECO:0000313" key="2">
    <source>
        <dbReference type="Proteomes" id="UP000274786"/>
    </source>
</evidence>
<gene>
    <name evidence="1" type="ORF">BCL79_0012</name>
</gene>
<reference evidence="1 2" key="1">
    <citation type="submission" date="2018-10" db="EMBL/GenBank/DDBJ databases">
        <title>Comparative analysis of microorganisms from saline springs in Andes Mountain Range, Colombia.</title>
        <authorList>
            <person name="Rubin E."/>
        </authorList>
    </citation>
    <scope>NUCLEOTIDE SEQUENCE [LARGE SCALE GENOMIC DNA]</scope>
    <source>
        <strain evidence="1 2">USBA GBX 843</strain>
    </source>
</reference>
<dbReference type="AlphaFoldDB" id="A0A498CIM7"/>
<proteinExistence type="predicted"/>
<dbReference type="Proteomes" id="UP000274786">
    <property type="component" value="Unassembled WGS sequence"/>
</dbReference>
<accession>A0A498CIM7</accession>
<name>A0A498CIM7_9GAMM</name>
<dbReference type="OrthoDB" id="1084276at2"/>
<dbReference type="EMBL" id="RCDC01000002">
    <property type="protein sequence ID" value="RLK58477.1"/>
    <property type="molecule type" value="Genomic_DNA"/>
</dbReference>
<comment type="caution">
    <text evidence="1">The sequence shown here is derived from an EMBL/GenBank/DDBJ whole genome shotgun (WGS) entry which is preliminary data.</text>
</comment>
<sequence>MDSIIYCQQWFRRYKKIVNPMSAEEAERLHNAGLSYAALLGPEDAPRAYVQMLLDKKVILVGFLDAHCREYLSYQFEFMGGSRIFLSLATFRKYSIESESVIYGETYSFSVSGEAAILETDFSTNESRELSKEYDASSHFIEMPDFGDFESLAREEWL</sequence>
<protein>
    <submittedName>
        <fullName evidence="1">Uncharacterized protein</fullName>
    </submittedName>
</protein>
<evidence type="ECO:0000313" key="1">
    <source>
        <dbReference type="EMBL" id="RLK58477.1"/>
    </source>
</evidence>
<dbReference type="RefSeq" id="WP_147433817.1">
    <property type="nucleotide sequence ID" value="NZ_RCDC01000002.1"/>
</dbReference>